<dbReference type="RefSeq" id="WP_290706638.1">
    <property type="nucleotide sequence ID" value="NZ_BAAAVS010000001.1"/>
</dbReference>
<feature type="domain" description="UspA" evidence="4">
    <location>
        <begin position="147"/>
        <end position="286"/>
    </location>
</feature>
<evidence type="ECO:0000256" key="3">
    <source>
        <dbReference type="ARBA" id="ARBA00022840"/>
    </source>
</evidence>
<evidence type="ECO:0000256" key="2">
    <source>
        <dbReference type="ARBA" id="ARBA00022741"/>
    </source>
</evidence>
<evidence type="ECO:0000256" key="1">
    <source>
        <dbReference type="ARBA" id="ARBA00008791"/>
    </source>
</evidence>
<dbReference type="InterPro" id="IPR006016">
    <property type="entry name" value="UspA"/>
</dbReference>
<evidence type="ECO:0000259" key="4">
    <source>
        <dbReference type="Pfam" id="PF00582"/>
    </source>
</evidence>
<dbReference type="Pfam" id="PF00582">
    <property type="entry name" value="Usp"/>
    <property type="match status" value="2"/>
</dbReference>
<comment type="caution">
    <text evidence="5">The sequence shown here is derived from an EMBL/GenBank/DDBJ whole genome shotgun (WGS) entry which is preliminary data.</text>
</comment>
<keyword evidence="6" id="KW-1185">Reference proteome</keyword>
<dbReference type="SUPFAM" id="SSF52402">
    <property type="entry name" value="Adenine nucleotide alpha hydrolases-like"/>
    <property type="match status" value="2"/>
</dbReference>
<accession>A0ABP6KUY5</accession>
<dbReference type="InterPro" id="IPR014729">
    <property type="entry name" value="Rossmann-like_a/b/a_fold"/>
</dbReference>
<dbReference type="Proteomes" id="UP001501035">
    <property type="component" value="Unassembled WGS sequence"/>
</dbReference>
<reference evidence="6" key="1">
    <citation type="journal article" date="2019" name="Int. J. Syst. Evol. Microbiol.">
        <title>The Global Catalogue of Microorganisms (GCM) 10K type strain sequencing project: providing services to taxonomists for standard genome sequencing and annotation.</title>
        <authorList>
            <consortium name="The Broad Institute Genomics Platform"/>
            <consortium name="The Broad Institute Genome Sequencing Center for Infectious Disease"/>
            <person name="Wu L."/>
            <person name="Ma J."/>
        </authorList>
    </citation>
    <scope>NUCLEOTIDE SEQUENCE [LARGE SCALE GENOMIC DNA]</scope>
    <source>
        <strain evidence="6">JCM 14234</strain>
    </source>
</reference>
<dbReference type="PANTHER" id="PTHR46268">
    <property type="entry name" value="STRESS RESPONSE PROTEIN NHAX"/>
    <property type="match status" value="1"/>
</dbReference>
<keyword evidence="3" id="KW-0067">ATP-binding</keyword>
<feature type="domain" description="UspA" evidence="4">
    <location>
        <begin position="3"/>
        <end position="139"/>
    </location>
</feature>
<name>A0ABP6KUY5_9ACTN</name>
<comment type="similarity">
    <text evidence="1">Belongs to the universal stress protein A family.</text>
</comment>
<sequence>MPTVVVGVDSTETSLHAARWAASLAAREESELHIVGAYDASTSDYAPGLVIPQDVVEAIAGEAKDAVKQAAAAALEAAPDVRVRTSVGEGDAARTLLEVGKDATAIVIGTRRLGSVRGLVLGSVGVTIAAHYHGRVVVIDGEGKAGPVVVGVGDTPISDPAVKEAYRQADSLRVPLVAVHTWAQLDADALHGFGIEPDAVERMSTEANEAVAERLAGYSQDYPDVEVQRVVVPDDPAKAIVAAADERGASLIVAGSRGRGGFKGLLLGSTSQKILQHASCPVMIVRE</sequence>
<protein>
    <submittedName>
        <fullName evidence="5">Universal stress protein</fullName>
    </submittedName>
</protein>
<proteinExistence type="inferred from homology"/>
<dbReference type="Gene3D" id="3.40.50.620">
    <property type="entry name" value="HUPs"/>
    <property type="match status" value="2"/>
</dbReference>
<evidence type="ECO:0000313" key="6">
    <source>
        <dbReference type="Proteomes" id="UP001501035"/>
    </source>
</evidence>
<dbReference type="InterPro" id="IPR006015">
    <property type="entry name" value="Universal_stress_UspA"/>
</dbReference>
<organism evidence="5 6">
    <name type="scientific">Gordonia defluvii</name>
    <dbReference type="NCBI Taxonomy" id="283718"/>
    <lineage>
        <taxon>Bacteria</taxon>
        <taxon>Bacillati</taxon>
        <taxon>Actinomycetota</taxon>
        <taxon>Actinomycetes</taxon>
        <taxon>Mycobacteriales</taxon>
        <taxon>Gordoniaceae</taxon>
        <taxon>Gordonia</taxon>
    </lineage>
</organism>
<dbReference type="EMBL" id="BAAAVS010000001">
    <property type="protein sequence ID" value="GAA3022148.1"/>
    <property type="molecule type" value="Genomic_DNA"/>
</dbReference>
<dbReference type="PRINTS" id="PR01438">
    <property type="entry name" value="UNVRSLSTRESS"/>
</dbReference>
<dbReference type="PANTHER" id="PTHR46268:SF27">
    <property type="entry name" value="UNIVERSAL STRESS PROTEIN RV2623"/>
    <property type="match status" value="1"/>
</dbReference>
<keyword evidence="2" id="KW-0547">Nucleotide-binding</keyword>
<gene>
    <name evidence="5" type="ORF">GCM10010528_00240</name>
</gene>
<evidence type="ECO:0000313" key="5">
    <source>
        <dbReference type="EMBL" id="GAA3022148.1"/>
    </source>
</evidence>